<dbReference type="InParanoid" id="F2UA01"/>
<protein>
    <recommendedName>
        <fullName evidence="4">SMP-30/Gluconolactonase/LRE-like region domain-containing protein</fullName>
    </recommendedName>
</protein>
<feature type="chain" id="PRO_5003287427" description="SMP-30/Gluconolactonase/LRE-like region domain-containing protein" evidence="1">
    <location>
        <begin position="26"/>
        <end position="418"/>
    </location>
</feature>
<dbReference type="GeneID" id="16074437"/>
<evidence type="ECO:0000256" key="1">
    <source>
        <dbReference type="SAM" id="SignalP"/>
    </source>
</evidence>
<name>F2UA01_SALR5</name>
<keyword evidence="1" id="KW-0732">Signal</keyword>
<dbReference type="InterPro" id="IPR011043">
    <property type="entry name" value="Gal_Oxase/kelch_b-propeller"/>
</dbReference>
<proteinExistence type="predicted"/>
<evidence type="ECO:0008006" key="4">
    <source>
        <dbReference type="Google" id="ProtNLM"/>
    </source>
</evidence>
<dbReference type="eggNOG" id="ENOG502QT99">
    <property type="taxonomic scope" value="Eukaryota"/>
</dbReference>
<dbReference type="Proteomes" id="UP000007799">
    <property type="component" value="Unassembled WGS sequence"/>
</dbReference>
<accession>F2UA01</accession>
<sequence>MRHQQEFGVVVALLVLGVAVGLVWGAGTAVIKQDEAGDLHVNTSNPTQRVLLNGLDVQAELSEMKQYLSMTRQLWRAFCSAHSHYHIMDTTSMGSVSLNIYQGADTPAWWSAVCTPNGKIYGVPASSTSVLIIDVNTLTADTSSITGLPHTARKWAGGALAADGLIYCVPQDEDSVLIIDPSTNTVDMTSIVGLGTGGDKWEGAVLAPNGKIYGIPDRSDAVLIIDPATRTADITTMVVAPEDNKWFGGVLALNGKIYAAPGRASSVLIIDPATNTVDTTSIATTGFGSGDKWADIVLVGNGKLYAVPVSADAVLVIDPETNDADAVNIDNLGETSAWFTAVAGNDGLVYGIPLEGVSNFLLFDTNTNSSDATSVALDSTDFELSGAAAAPDGRIFALPSSSTTSPPISSVLVLERIC</sequence>
<organism evidence="3">
    <name type="scientific">Salpingoeca rosetta (strain ATCC 50818 / BSB-021)</name>
    <dbReference type="NCBI Taxonomy" id="946362"/>
    <lineage>
        <taxon>Eukaryota</taxon>
        <taxon>Choanoflagellata</taxon>
        <taxon>Craspedida</taxon>
        <taxon>Salpingoecidae</taxon>
        <taxon>Salpingoeca</taxon>
    </lineage>
</organism>
<gene>
    <name evidence="2" type="ORF">PTSG_05284</name>
</gene>
<dbReference type="SUPFAM" id="SSF50965">
    <property type="entry name" value="Galactose oxidase, central domain"/>
    <property type="match status" value="1"/>
</dbReference>
<dbReference type="RefSeq" id="XP_004993858.1">
    <property type="nucleotide sequence ID" value="XM_004993801.1"/>
</dbReference>
<evidence type="ECO:0000313" key="3">
    <source>
        <dbReference type="Proteomes" id="UP000007799"/>
    </source>
</evidence>
<dbReference type="PANTHER" id="PTHR47197">
    <property type="entry name" value="PROTEIN NIRF"/>
    <property type="match status" value="1"/>
</dbReference>
<dbReference type="InterPro" id="IPR015943">
    <property type="entry name" value="WD40/YVTN_repeat-like_dom_sf"/>
</dbReference>
<dbReference type="KEGG" id="sre:PTSG_05284"/>
<reference evidence="2" key="1">
    <citation type="submission" date="2009-08" db="EMBL/GenBank/DDBJ databases">
        <title>Annotation of Salpingoeca rosetta.</title>
        <authorList>
            <consortium name="The Broad Institute Genome Sequencing Platform"/>
            <person name="Russ C."/>
            <person name="Cuomo C."/>
            <person name="Burger G."/>
            <person name="Gray M.W."/>
            <person name="Holland P.W.H."/>
            <person name="King N."/>
            <person name="Lang F.B.F."/>
            <person name="Roger A.J."/>
            <person name="Ruiz-Trillo I."/>
            <person name="Young S.K."/>
            <person name="Zeng Q."/>
            <person name="Gargeya S."/>
            <person name="Alvarado L."/>
            <person name="Berlin A."/>
            <person name="Chapman S.B."/>
            <person name="Chen Z."/>
            <person name="Freedman E."/>
            <person name="Gellesch M."/>
            <person name="Goldberg J."/>
            <person name="Griggs A."/>
            <person name="Gujja S."/>
            <person name="Heilman E."/>
            <person name="Heiman D."/>
            <person name="Howarth C."/>
            <person name="Mehta T."/>
            <person name="Neiman D."/>
            <person name="Pearson M."/>
            <person name="Roberts A."/>
            <person name="Saif S."/>
            <person name="Shea T."/>
            <person name="Shenoy N."/>
            <person name="Sisk P."/>
            <person name="Stolte C."/>
            <person name="Sykes S."/>
            <person name="White J."/>
            <person name="Yandava C."/>
            <person name="Haas B."/>
            <person name="Nusbaum C."/>
            <person name="Birren B."/>
        </authorList>
    </citation>
    <scope>NUCLEOTIDE SEQUENCE [LARGE SCALE GENOMIC DNA]</scope>
    <source>
        <strain evidence="2">ATCC 50818</strain>
    </source>
</reference>
<dbReference type="Gene3D" id="2.130.10.10">
    <property type="entry name" value="YVTN repeat-like/Quinoprotein amine dehydrogenase"/>
    <property type="match status" value="1"/>
</dbReference>
<dbReference type="InterPro" id="IPR051200">
    <property type="entry name" value="Host-pathogen_enzymatic-act"/>
</dbReference>
<feature type="signal peptide" evidence="1">
    <location>
        <begin position="1"/>
        <end position="25"/>
    </location>
</feature>
<keyword evidence="3" id="KW-1185">Reference proteome</keyword>
<dbReference type="OrthoDB" id="10260017at2759"/>
<dbReference type="AlphaFoldDB" id="F2UA01"/>
<evidence type="ECO:0000313" key="2">
    <source>
        <dbReference type="EMBL" id="EGD73576.1"/>
    </source>
</evidence>
<dbReference type="PANTHER" id="PTHR47197:SF3">
    <property type="entry name" value="DIHYDRO-HEME D1 DEHYDROGENASE"/>
    <property type="match status" value="1"/>
</dbReference>
<dbReference type="EMBL" id="GL832966">
    <property type="protein sequence ID" value="EGD73576.1"/>
    <property type="molecule type" value="Genomic_DNA"/>
</dbReference>